<name>A0ABR4XKP2_9PORP</name>
<keyword evidence="1" id="KW-0472">Membrane</keyword>
<evidence type="ECO:0000313" key="4">
    <source>
        <dbReference type="EMBL" id="KGN92260.1"/>
    </source>
</evidence>
<accession>A0ABR4XKP2</accession>
<sequence length="429" mass="47688">MSCFHSKLKSLFFLLLVLNTSFLNAQTIRNVDDVKNVQKADASLYITDESKLLSPSAYNEANQLIGNIREEMGVEIAIVILESIDGQDLQSFAHNILNTWGVGSKSDDNGLVILYVYKPEERGISFEVGYGLEHVLPDALCYMIQKEDMIPYLKAGNPDKAIIEGIKSIEKNLREEYDSTTKSFTVRTPSVWDDKELQLYWTIIKYGFLISYISGFLLMFLITGANIKGGDGRTPVERYLKAELTAKRLFLSLFAILFLPVVLYYKLLWIFVYKKKLSSQMQKCVACHTDNSITLHRTPNEVLPYLTTKESIEQNIGSVSYIAATCRFCNNKEVYGTLKYSPYIQCPNCKGITMRKENTSITPNYIYTTYFCLYCKHTKEDKAPRLSSASSAALGAAIGAVGGFRGGGGSFGGGFGGGRSGGGGATTRF</sequence>
<dbReference type="EMBL" id="JQZV01000013">
    <property type="protein sequence ID" value="KGN92260.1"/>
    <property type="molecule type" value="Genomic_DNA"/>
</dbReference>
<proteinExistence type="predicted"/>
<dbReference type="Proteomes" id="UP000030101">
    <property type="component" value="Unassembled WGS sequence"/>
</dbReference>
<dbReference type="Gene3D" id="3.10.310.50">
    <property type="match status" value="1"/>
</dbReference>
<keyword evidence="1" id="KW-0812">Transmembrane</keyword>
<dbReference type="PANTHER" id="PTHR30373">
    <property type="entry name" value="UPF0603 PROTEIN YGCG"/>
    <property type="match status" value="1"/>
</dbReference>
<feature type="transmembrane region" description="Helical" evidence="1">
    <location>
        <begin position="248"/>
        <end position="272"/>
    </location>
</feature>
<dbReference type="RefSeq" id="WP_036792493.1">
    <property type="nucleotide sequence ID" value="NZ_JQZV01000013.1"/>
</dbReference>
<organism evidence="4 5">
    <name type="scientific">Porphyromonas canoris</name>
    <dbReference type="NCBI Taxonomy" id="36875"/>
    <lineage>
        <taxon>Bacteria</taxon>
        <taxon>Pseudomonadati</taxon>
        <taxon>Bacteroidota</taxon>
        <taxon>Bacteroidia</taxon>
        <taxon>Bacteroidales</taxon>
        <taxon>Porphyromonadaceae</taxon>
        <taxon>Porphyromonas</taxon>
    </lineage>
</organism>
<keyword evidence="1" id="KW-1133">Transmembrane helix</keyword>
<feature type="chain" id="PRO_5045674414" description="TPM domain-containing protein" evidence="2">
    <location>
        <begin position="26"/>
        <end position="429"/>
    </location>
</feature>
<dbReference type="PANTHER" id="PTHR30373:SF2">
    <property type="entry name" value="UPF0603 PROTEIN YGCG"/>
    <property type="match status" value="1"/>
</dbReference>
<feature type="transmembrane region" description="Helical" evidence="1">
    <location>
        <begin position="206"/>
        <end position="227"/>
    </location>
</feature>
<evidence type="ECO:0000259" key="3">
    <source>
        <dbReference type="Pfam" id="PF04536"/>
    </source>
</evidence>
<keyword evidence="5" id="KW-1185">Reference proteome</keyword>
<gene>
    <name evidence="4" type="ORF">HQ43_09630</name>
</gene>
<protein>
    <recommendedName>
        <fullName evidence="3">TPM domain-containing protein</fullName>
    </recommendedName>
</protein>
<dbReference type="Pfam" id="PF04536">
    <property type="entry name" value="TPM_phosphatase"/>
    <property type="match status" value="1"/>
</dbReference>
<evidence type="ECO:0000256" key="1">
    <source>
        <dbReference type="SAM" id="Phobius"/>
    </source>
</evidence>
<feature type="signal peptide" evidence="2">
    <location>
        <begin position="1"/>
        <end position="25"/>
    </location>
</feature>
<evidence type="ECO:0000313" key="5">
    <source>
        <dbReference type="Proteomes" id="UP000030101"/>
    </source>
</evidence>
<reference evidence="4 5" key="1">
    <citation type="submission" date="2014-08" db="EMBL/GenBank/DDBJ databases">
        <title>Porphyromonas canoris strain:OH2762 Genome sequencing.</title>
        <authorList>
            <person name="Wallis C."/>
            <person name="Deusch O."/>
            <person name="O'Flynn C."/>
            <person name="Davis I."/>
            <person name="Jospin G."/>
            <person name="Darling A.E."/>
            <person name="Coil D.A."/>
            <person name="Alexiev A."/>
            <person name="Horsfall A."/>
            <person name="Kirkwood N."/>
            <person name="Harris S."/>
            <person name="Eisen J.A."/>
        </authorList>
    </citation>
    <scope>NUCLEOTIDE SEQUENCE [LARGE SCALE GENOMIC DNA]</scope>
    <source>
        <strain evidence="5">COT-108 OH2762</strain>
    </source>
</reference>
<feature type="domain" description="TPM" evidence="3">
    <location>
        <begin position="46"/>
        <end position="171"/>
    </location>
</feature>
<dbReference type="InterPro" id="IPR007621">
    <property type="entry name" value="TPM_dom"/>
</dbReference>
<comment type="caution">
    <text evidence="4">The sequence shown here is derived from an EMBL/GenBank/DDBJ whole genome shotgun (WGS) entry which is preliminary data.</text>
</comment>
<keyword evidence="2" id="KW-0732">Signal</keyword>
<evidence type="ECO:0000256" key="2">
    <source>
        <dbReference type="SAM" id="SignalP"/>
    </source>
</evidence>